<protein>
    <submittedName>
        <fullName evidence="2">Replication initiator protein</fullName>
    </submittedName>
</protein>
<evidence type="ECO:0000259" key="1">
    <source>
        <dbReference type="Pfam" id="PF23343"/>
    </source>
</evidence>
<sequence>MLKCSHPKIINGRICSCGQCINCRKQRINDWYIRMLHHALSFGFDNCCYVTLTYNDSNLPCPEVGGVLVKKDYQNFLKRLRRRLERKGFDSHFQYFIAGEYGSQFKRPHFHIIFFGLSPKHEQLILDSWNKGFICLKPLEKRNFRYVSKYCVKNFNDYKVDSNGEIFPEFTEMSRRETIGYSYVKSNLDYVFTSFYKDGKFYYRIPRAYSKKFKEDFGFSLCKNKMLVFYNDSRFSNVSDVDFNNSFNSYVDNIWKEDTSVQEFFRKDTGYNYKSLADKVEILPFSSFLNQVQVNSQVERDWFLKIKKDYSEYTNWMQSRLIYGSISSCHSFFYDCFDFIYLLI</sequence>
<accession>A0A976N0R4</accession>
<dbReference type="InterPro" id="IPR056906">
    <property type="entry name" value="ORF2/G2P_dom"/>
</dbReference>
<feature type="domain" description="Replication-associated protein ORF2/G2P" evidence="1">
    <location>
        <begin position="47"/>
        <end position="154"/>
    </location>
</feature>
<name>A0A976N0R4_9VIRU</name>
<proteinExistence type="predicted"/>
<dbReference type="EMBL" id="OM869493">
    <property type="protein sequence ID" value="UPW36468.1"/>
    <property type="molecule type" value="Genomic_DNA"/>
</dbReference>
<dbReference type="Pfam" id="PF23343">
    <property type="entry name" value="REP_ORF2-G2P"/>
    <property type="match status" value="1"/>
</dbReference>
<reference evidence="2" key="1">
    <citation type="submission" date="2022-02" db="EMBL/GenBank/DDBJ databases">
        <title>Towards deciphering the DNA virus diversity associated with rodent species in the families Cricetidae and Heteromyidae.</title>
        <authorList>
            <person name="Lund M."/>
            <person name="Larsen B.B."/>
            <person name="Gryseels S."/>
            <person name="Kraberger S."/>
            <person name="Rowsey D.M."/>
            <person name="Steger L."/>
            <person name="Yule K.M."/>
            <person name="Upham N.S."/>
            <person name="Worobey M."/>
            <person name="Van Doorslaer K."/>
            <person name="Varsani A."/>
        </authorList>
    </citation>
    <scope>NUCLEOTIDE SEQUENCE</scope>
    <source>
        <strain evidence="2">UA08Rod_7382</strain>
    </source>
</reference>
<organism evidence="2">
    <name type="scientific">Sigmofec virus UA08Rod_7382</name>
    <dbReference type="NCBI Taxonomy" id="2929246"/>
    <lineage>
        <taxon>Viruses</taxon>
        <taxon>Monodnaviria</taxon>
        <taxon>Sangervirae</taxon>
        <taxon>Phixviricota</taxon>
        <taxon>Malgrandaviricetes</taxon>
        <taxon>Petitvirales</taxon>
        <taxon>Microviridae</taxon>
    </lineage>
</organism>
<evidence type="ECO:0000313" key="2">
    <source>
        <dbReference type="EMBL" id="UPW36468.1"/>
    </source>
</evidence>